<accession>A0ACC0JP37</accession>
<comment type="caution">
    <text evidence="1">The sequence shown here is derived from an EMBL/GenBank/DDBJ whole genome shotgun (WGS) entry which is preliminary data.</text>
</comment>
<gene>
    <name evidence="1" type="ORF">MSG28_004931</name>
</gene>
<name>A0ACC0JP37_CHOFU</name>
<dbReference type="EMBL" id="CM046108">
    <property type="protein sequence ID" value="KAI8425936.1"/>
    <property type="molecule type" value="Genomic_DNA"/>
</dbReference>
<evidence type="ECO:0000313" key="2">
    <source>
        <dbReference type="Proteomes" id="UP001064048"/>
    </source>
</evidence>
<protein>
    <submittedName>
        <fullName evidence="1">Uncharacterized protein</fullName>
    </submittedName>
</protein>
<reference evidence="1 2" key="1">
    <citation type="journal article" date="2022" name="Genome Biol. Evol.">
        <title>The Spruce Budworm Genome: Reconstructing the Evolutionary History of Antifreeze Proteins.</title>
        <authorList>
            <person name="Beliveau C."/>
            <person name="Gagne P."/>
            <person name="Picq S."/>
            <person name="Vernygora O."/>
            <person name="Keeling C.I."/>
            <person name="Pinkney K."/>
            <person name="Doucet D."/>
            <person name="Wen F."/>
            <person name="Johnston J.S."/>
            <person name="Maaroufi H."/>
            <person name="Boyle B."/>
            <person name="Laroche J."/>
            <person name="Dewar K."/>
            <person name="Juretic N."/>
            <person name="Blackburn G."/>
            <person name="Nisole A."/>
            <person name="Brunet B."/>
            <person name="Brandao M."/>
            <person name="Lumley L."/>
            <person name="Duan J."/>
            <person name="Quan G."/>
            <person name="Lucarotti C.J."/>
            <person name="Roe A.D."/>
            <person name="Sperling F.A.H."/>
            <person name="Levesque R.C."/>
            <person name="Cusson M."/>
        </authorList>
    </citation>
    <scope>NUCLEOTIDE SEQUENCE [LARGE SCALE GENOMIC DNA]</scope>
    <source>
        <strain evidence="1">Glfc:IPQL:Cfum</strain>
    </source>
</reference>
<proteinExistence type="predicted"/>
<dbReference type="Proteomes" id="UP001064048">
    <property type="component" value="Chromosome 8"/>
</dbReference>
<sequence>MTHMLSLGGVRSGGCGRPTGRARRRPACGCARGSWRRTGTRSRRQTNIESCYPNPCLHGARCASDDTKNFCQCTGRGVHVRMRARLARPALRGARAALRGAPLQQPRRLHRAGRRVSLPVQSLVEGEEASSFIVSVPVQSAIPRGSGRVQSLVEGEEVSSFMVSVPVQSLVEGEEVSSFMVSVPVQSLVEGEERARDGSGTPQCLRRSASGNRAARTRRNRAASLQSTSST</sequence>
<keyword evidence="2" id="KW-1185">Reference proteome</keyword>
<organism evidence="1 2">
    <name type="scientific">Choristoneura fumiferana</name>
    <name type="common">Spruce budworm moth</name>
    <name type="synonym">Archips fumiferana</name>
    <dbReference type="NCBI Taxonomy" id="7141"/>
    <lineage>
        <taxon>Eukaryota</taxon>
        <taxon>Metazoa</taxon>
        <taxon>Ecdysozoa</taxon>
        <taxon>Arthropoda</taxon>
        <taxon>Hexapoda</taxon>
        <taxon>Insecta</taxon>
        <taxon>Pterygota</taxon>
        <taxon>Neoptera</taxon>
        <taxon>Endopterygota</taxon>
        <taxon>Lepidoptera</taxon>
        <taxon>Glossata</taxon>
        <taxon>Ditrysia</taxon>
        <taxon>Tortricoidea</taxon>
        <taxon>Tortricidae</taxon>
        <taxon>Tortricinae</taxon>
        <taxon>Choristoneura</taxon>
    </lineage>
</organism>
<evidence type="ECO:0000313" key="1">
    <source>
        <dbReference type="EMBL" id="KAI8425936.1"/>
    </source>
</evidence>